<dbReference type="EMBL" id="WNYA01005693">
    <property type="protein sequence ID" value="KAG8542096.1"/>
    <property type="molecule type" value="Genomic_DNA"/>
</dbReference>
<dbReference type="Proteomes" id="UP000824782">
    <property type="component" value="Unassembled WGS sequence"/>
</dbReference>
<comment type="caution">
    <text evidence="2">The sequence shown here is derived from an EMBL/GenBank/DDBJ whole genome shotgun (WGS) entry which is preliminary data.</text>
</comment>
<feature type="non-terminal residue" evidence="2">
    <location>
        <position position="1"/>
    </location>
</feature>
<keyword evidence="3" id="KW-1185">Reference proteome</keyword>
<sequence>ARAVFISAVIVPSVTTVKADPPTSQPIAVASSSSLTYDMRPGNWKTEYCASVVGRSNVVLLFSSSTLSQTLITPPGTR</sequence>
<protein>
    <submittedName>
        <fullName evidence="2">Uncharacterized protein</fullName>
    </submittedName>
</protein>
<reference evidence="2" key="1">
    <citation type="thesis" date="2020" institute="ProQuest LLC" country="789 East Eisenhower Parkway, Ann Arbor, MI, USA">
        <title>Comparative Genomics and Chromosome Evolution.</title>
        <authorList>
            <person name="Mudd A.B."/>
        </authorList>
    </citation>
    <scope>NUCLEOTIDE SEQUENCE</scope>
    <source>
        <strain evidence="2">237g6f4</strain>
        <tissue evidence="2">Blood</tissue>
    </source>
</reference>
<evidence type="ECO:0000313" key="2">
    <source>
        <dbReference type="EMBL" id="KAG8542096.1"/>
    </source>
</evidence>
<proteinExistence type="predicted"/>
<keyword evidence="1" id="KW-0732">Signal</keyword>
<feature type="chain" id="PRO_5044715399" evidence="1">
    <location>
        <begin position="20"/>
        <end position="78"/>
    </location>
</feature>
<dbReference type="EMBL" id="WNYA01005693">
    <property type="protein sequence ID" value="KAG8542097.1"/>
    <property type="molecule type" value="Genomic_DNA"/>
</dbReference>
<evidence type="ECO:0000313" key="3">
    <source>
        <dbReference type="Proteomes" id="UP000824782"/>
    </source>
</evidence>
<name>A0AAV6YZ84_ENGPU</name>
<feature type="signal peptide" evidence="1">
    <location>
        <begin position="1"/>
        <end position="19"/>
    </location>
</feature>
<dbReference type="AlphaFoldDB" id="A0AAV6YZ84"/>
<accession>A0AAV6YZ84</accession>
<gene>
    <name evidence="2" type="ORF">GDO81_027466</name>
</gene>
<organism evidence="2 3">
    <name type="scientific">Engystomops pustulosus</name>
    <name type="common">Tungara frog</name>
    <name type="synonym">Physalaemus pustulosus</name>
    <dbReference type="NCBI Taxonomy" id="76066"/>
    <lineage>
        <taxon>Eukaryota</taxon>
        <taxon>Metazoa</taxon>
        <taxon>Chordata</taxon>
        <taxon>Craniata</taxon>
        <taxon>Vertebrata</taxon>
        <taxon>Euteleostomi</taxon>
        <taxon>Amphibia</taxon>
        <taxon>Batrachia</taxon>
        <taxon>Anura</taxon>
        <taxon>Neobatrachia</taxon>
        <taxon>Hyloidea</taxon>
        <taxon>Leptodactylidae</taxon>
        <taxon>Leiuperinae</taxon>
        <taxon>Engystomops</taxon>
    </lineage>
</organism>
<evidence type="ECO:0000256" key="1">
    <source>
        <dbReference type="SAM" id="SignalP"/>
    </source>
</evidence>